<reference evidence="1 2" key="1">
    <citation type="submission" date="2018-01" db="EMBL/GenBank/DDBJ databases">
        <title>Draft genome of the strawberry crown rot pathogen Phytophthora cactorum.</title>
        <authorList>
            <person name="Armitage A.D."/>
            <person name="Lysoe E."/>
            <person name="Nellist C.F."/>
            <person name="Harrison R.J."/>
            <person name="Brurberg M.B."/>
        </authorList>
    </citation>
    <scope>NUCLEOTIDE SEQUENCE [LARGE SCALE GENOMIC DNA]</scope>
    <source>
        <strain evidence="1 2">10300</strain>
    </source>
</reference>
<comment type="caution">
    <text evidence="1">The sequence shown here is derived from an EMBL/GenBank/DDBJ whole genome shotgun (WGS) entry which is preliminary data.</text>
</comment>
<gene>
    <name evidence="1" type="ORF">PC110_g18202</name>
</gene>
<sequence>MAAPTSLHWQDLCASTGDDDLGIEDSIEELQKAPVQYDPKQVMPTSLAEVEMVRTMRFDPTDHMDQPKDLFTCGGGMTGTKLRDEYRYIFEHSACASFFAYLPLYFWKQVAHETNTYARVNQLAIGEPFKFKSMKILGILFYMEITVKGSM</sequence>
<organism evidence="1 2">
    <name type="scientific">Phytophthora cactorum</name>
    <dbReference type="NCBI Taxonomy" id="29920"/>
    <lineage>
        <taxon>Eukaryota</taxon>
        <taxon>Sar</taxon>
        <taxon>Stramenopiles</taxon>
        <taxon>Oomycota</taxon>
        <taxon>Peronosporomycetes</taxon>
        <taxon>Peronosporales</taxon>
        <taxon>Peronosporaceae</taxon>
        <taxon>Phytophthora</taxon>
    </lineage>
</organism>
<dbReference type="OrthoDB" id="10442633at2759"/>
<dbReference type="Proteomes" id="UP000251314">
    <property type="component" value="Unassembled WGS sequence"/>
</dbReference>
<dbReference type="AlphaFoldDB" id="A0A329RM33"/>
<dbReference type="VEuPathDB" id="FungiDB:PC110_g18202"/>
<proteinExistence type="predicted"/>
<evidence type="ECO:0000313" key="2">
    <source>
        <dbReference type="Proteomes" id="UP000251314"/>
    </source>
</evidence>
<dbReference type="EMBL" id="MJFZ01000759">
    <property type="protein sequence ID" value="RAW25381.1"/>
    <property type="molecule type" value="Genomic_DNA"/>
</dbReference>
<name>A0A329RM33_9STRA</name>
<keyword evidence="2" id="KW-1185">Reference proteome</keyword>
<evidence type="ECO:0000313" key="1">
    <source>
        <dbReference type="EMBL" id="RAW25381.1"/>
    </source>
</evidence>
<accession>A0A329RM33</accession>
<protein>
    <submittedName>
        <fullName evidence="1">Uncharacterized protein</fullName>
    </submittedName>
</protein>